<evidence type="ECO:0000256" key="1">
    <source>
        <dbReference type="SAM" id="MobiDB-lite"/>
    </source>
</evidence>
<dbReference type="Pfam" id="PF01048">
    <property type="entry name" value="PNP_UDP_1"/>
    <property type="match status" value="1"/>
</dbReference>
<feature type="compositionally biased region" description="Acidic residues" evidence="1">
    <location>
        <begin position="48"/>
        <end position="60"/>
    </location>
</feature>
<name>A0A1L9TNP6_9EURO</name>
<dbReference type="STRING" id="1036612.A0A1L9TNP6"/>
<dbReference type="RefSeq" id="XP_040704834.1">
    <property type="nucleotide sequence ID" value="XM_040850955.1"/>
</dbReference>
<dbReference type="PANTHER" id="PTHR46082">
    <property type="entry name" value="ATP/GTP-BINDING PROTEIN-RELATED"/>
    <property type="match status" value="1"/>
</dbReference>
<keyword evidence="4" id="KW-1185">Reference proteome</keyword>
<dbReference type="PANTHER" id="PTHR46082:SF11">
    <property type="entry name" value="AAA+ ATPASE DOMAIN-CONTAINING PROTEIN-RELATED"/>
    <property type="match status" value="1"/>
</dbReference>
<dbReference type="EMBL" id="KV878584">
    <property type="protein sequence ID" value="OJJ61028.1"/>
    <property type="molecule type" value="Genomic_DNA"/>
</dbReference>
<evidence type="ECO:0000259" key="2">
    <source>
        <dbReference type="Pfam" id="PF01048"/>
    </source>
</evidence>
<dbReference type="InterPro" id="IPR053137">
    <property type="entry name" value="NLR-like"/>
</dbReference>
<dbReference type="GO" id="GO:0009116">
    <property type="term" value="P:nucleoside metabolic process"/>
    <property type="evidence" value="ECO:0007669"/>
    <property type="project" value="InterPro"/>
</dbReference>
<dbReference type="SUPFAM" id="SSF53167">
    <property type="entry name" value="Purine and uridine phosphorylases"/>
    <property type="match status" value="1"/>
</dbReference>
<protein>
    <recommendedName>
        <fullName evidence="2">Nucleoside phosphorylase domain-containing protein</fullName>
    </recommendedName>
</protein>
<dbReference type="Proteomes" id="UP000184356">
    <property type="component" value="Unassembled WGS sequence"/>
</dbReference>
<feature type="region of interest" description="Disordered" evidence="1">
    <location>
        <begin position="797"/>
        <end position="854"/>
    </location>
</feature>
<evidence type="ECO:0000313" key="3">
    <source>
        <dbReference type="EMBL" id="OJJ61028.1"/>
    </source>
</evidence>
<sequence length="1215" mass="135784">MPLDDIMSLWYTRDEAGSEEIGRKQWSKEWDRPDEETVVNRDNTGRDDQDEENPPQTDDEGLIKQLPNLEIYRDVILGSPAYQWLLTDISKQLVLIPTAPYSLESIREKIVEALPSPRHFSRRDPPRPSKLTIFMPWDPIGFLKEQEYKDNPADALGRVITLTGSRRVAQALTTEQYLCQTWPSSGRDVLDLLQKVLRRDSPGVRVSRTLSDGTVISSWIDKAHESIQIKATGTAYSLAEVGEQFAWIGAALRSSQRPDGVTSVRPKIKRLQVIRDNSKKLGKKYLAVVRCEFAFEVSPPLPDRRTEIRNGECWHNLFRNPVLVRGFPIARRPDKLVSVNGLEIPLYMMAGLAGAKSVASFCGRTVLKGFSTIIVPTYRYDNMVVWHLIHNPHGDRISYLECLAEHYKVGTVSSEQLQVNRHILGWCTKAKFLAGTEAGKYDVAGTRLPRPRTTGILHQVSISSGQVISDGAPFNKGYKDSPFYVARNGYIRKLKWISRRFVVLWDEDNKRGWLINGTSALLHLVRASLEQDSKDKFSSEFLFRVEKLEEAPFDAAYTPDSAIKVLLNRANLNLKLYREDDGYVVFKDRVEHVFRLMEQIMDHQINVSDSYGRQPSIASVSRAYLEGWDFHDLATDTDPVYPRVSNLSTLGMGWVEFIRSIHAVTLMGRGFGEIITSVEQSCTQWATVPMNRSYLAVSLSDVRDIMDAVGDATANPPRVTHGLAWLNTDAITAAQCCSCAGQEVDEHTDVVQVILPPGLADIPLANRTHQLEDGAVIFGYNKNIPWFWKETGDPVHGNAGSSTTPDRGILSPPDLDSGYGPSTAGESDSTPSTNPPTLAPSGAPAPRKVPPSDIKRRELRFGSALKLGAYKVGIICALPLELLPVRALFDVTHNNDDEIAIPSTDSNHYVLGEMGRHKVVAACLPDGEYGTNSAADVAANMRRTFPSIKFALLVGIGGGVPTAANDMRLGDVVVSRPTGTDPGVIQYDMGKARENGNFTLTGFLHPPPRLIMTALGKLRSDPHSSKSPLQESLQEIAACRREYRYPGRQHDRLFYNHYHHVPQEHDDCNRCDSEKLRPRSCHPDGYYKPFHPHVHYGTIASGNSVIRDGELRDYWARERNVLCFEMEAAGFMNTLPCLVIRGICDYADSHKNKVFQNYAAAAAASYAKLLLSNLRDLEDLEPTAQEVKIDEKVGNMGKLKSLRRVLKTNLAFFVR</sequence>
<dbReference type="OrthoDB" id="1658288at2759"/>
<dbReference type="AlphaFoldDB" id="A0A1L9TNP6"/>
<dbReference type="GO" id="GO:0003824">
    <property type="term" value="F:catalytic activity"/>
    <property type="evidence" value="ECO:0007669"/>
    <property type="project" value="InterPro"/>
</dbReference>
<organism evidence="3 4">
    <name type="scientific">Aspergillus sydowii CBS 593.65</name>
    <dbReference type="NCBI Taxonomy" id="1036612"/>
    <lineage>
        <taxon>Eukaryota</taxon>
        <taxon>Fungi</taxon>
        <taxon>Dikarya</taxon>
        <taxon>Ascomycota</taxon>
        <taxon>Pezizomycotina</taxon>
        <taxon>Eurotiomycetes</taxon>
        <taxon>Eurotiomycetidae</taxon>
        <taxon>Eurotiales</taxon>
        <taxon>Aspergillaceae</taxon>
        <taxon>Aspergillus</taxon>
        <taxon>Aspergillus subgen. Nidulantes</taxon>
    </lineage>
</organism>
<dbReference type="Gene3D" id="3.40.50.1580">
    <property type="entry name" value="Nucleoside phosphorylase domain"/>
    <property type="match status" value="1"/>
</dbReference>
<evidence type="ECO:0000313" key="4">
    <source>
        <dbReference type="Proteomes" id="UP000184356"/>
    </source>
</evidence>
<dbReference type="InterPro" id="IPR000845">
    <property type="entry name" value="Nucleoside_phosphorylase_d"/>
</dbReference>
<gene>
    <name evidence="3" type="ORF">ASPSYDRAFT_784571</name>
</gene>
<dbReference type="GeneID" id="63767028"/>
<reference evidence="4" key="1">
    <citation type="journal article" date="2017" name="Genome Biol.">
        <title>Comparative genomics reveals high biological diversity and specific adaptations in the industrially and medically important fungal genus Aspergillus.</title>
        <authorList>
            <person name="de Vries R.P."/>
            <person name="Riley R."/>
            <person name="Wiebenga A."/>
            <person name="Aguilar-Osorio G."/>
            <person name="Amillis S."/>
            <person name="Uchima C.A."/>
            <person name="Anderluh G."/>
            <person name="Asadollahi M."/>
            <person name="Askin M."/>
            <person name="Barry K."/>
            <person name="Battaglia E."/>
            <person name="Bayram O."/>
            <person name="Benocci T."/>
            <person name="Braus-Stromeyer S.A."/>
            <person name="Caldana C."/>
            <person name="Canovas D."/>
            <person name="Cerqueira G.C."/>
            <person name="Chen F."/>
            <person name="Chen W."/>
            <person name="Choi C."/>
            <person name="Clum A."/>
            <person name="Dos Santos R.A."/>
            <person name="Damasio A.R."/>
            <person name="Diallinas G."/>
            <person name="Emri T."/>
            <person name="Fekete E."/>
            <person name="Flipphi M."/>
            <person name="Freyberg S."/>
            <person name="Gallo A."/>
            <person name="Gournas C."/>
            <person name="Habgood R."/>
            <person name="Hainaut M."/>
            <person name="Harispe M.L."/>
            <person name="Henrissat B."/>
            <person name="Hilden K.S."/>
            <person name="Hope R."/>
            <person name="Hossain A."/>
            <person name="Karabika E."/>
            <person name="Karaffa L."/>
            <person name="Karanyi Z."/>
            <person name="Krasevec N."/>
            <person name="Kuo A."/>
            <person name="Kusch H."/>
            <person name="LaButti K."/>
            <person name="Lagendijk E.L."/>
            <person name="Lapidus A."/>
            <person name="Levasseur A."/>
            <person name="Lindquist E."/>
            <person name="Lipzen A."/>
            <person name="Logrieco A.F."/>
            <person name="MacCabe A."/>
            <person name="Maekelae M.R."/>
            <person name="Malavazi I."/>
            <person name="Melin P."/>
            <person name="Meyer V."/>
            <person name="Mielnichuk N."/>
            <person name="Miskei M."/>
            <person name="Molnar A.P."/>
            <person name="Mule G."/>
            <person name="Ngan C.Y."/>
            <person name="Orejas M."/>
            <person name="Orosz E."/>
            <person name="Ouedraogo J.P."/>
            <person name="Overkamp K.M."/>
            <person name="Park H.-S."/>
            <person name="Perrone G."/>
            <person name="Piumi F."/>
            <person name="Punt P.J."/>
            <person name="Ram A.F."/>
            <person name="Ramon A."/>
            <person name="Rauscher S."/>
            <person name="Record E."/>
            <person name="Riano-Pachon D.M."/>
            <person name="Robert V."/>
            <person name="Roehrig J."/>
            <person name="Ruller R."/>
            <person name="Salamov A."/>
            <person name="Salih N.S."/>
            <person name="Samson R.A."/>
            <person name="Sandor E."/>
            <person name="Sanguinetti M."/>
            <person name="Schuetze T."/>
            <person name="Sepcic K."/>
            <person name="Shelest E."/>
            <person name="Sherlock G."/>
            <person name="Sophianopoulou V."/>
            <person name="Squina F.M."/>
            <person name="Sun H."/>
            <person name="Susca A."/>
            <person name="Todd R.B."/>
            <person name="Tsang A."/>
            <person name="Unkles S.E."/>
            <person name="van de Wiele N."/>
            <person name="van Rossen-Uffink D."/>
            <person name="Oliveira J.V."/>
            <person name="Vesth T.C."/>
            <person name="Visser J."/>
            <person name="Yu J.-H."/>
            <person name="Zhou M."/>
            <person name="Andersen M.R."/>
            <person name="Archer D.B."/>
            <person name="Baker S.E."/>
            <person name="Benoit I."/>
            <person name="Brakhage A.A."/>
            <person name="Braus G.H."/>
            <person name="Fischer R."/>
            <person name="Frisvad J.C."/>
            <person name="Goldman G.H."/>
            <person name="Houbraken J."/>
            <person name="Oakley B."/>
            <person name="Pocsi I."/>
            <person name="Scazzocchio C."/>
            <person name="Seiboth B."/>
            <person name="vanKuyk P.A."/>
            <person name="Wortman J."/>
            <person name="Dyer P.S."/>
            <person name="Grigoriev I.V."/>
        </authorList>
    </citation>
    <scope>NUCLEOTIDE SEQUENCE [LARGE SCALE GENOMIC DNA]</scope>
    <source>
        <strain evidence="4">CBS 593.65</strain>
    </source>
</reference>
<feature type="domain" description="Nucleoside phosphorylase" evidence="2">
    <location>
        <begin position="871"/>
        <end position="1169"/>
    </location>
</feature>
<feature type="compositionally biased region" description="Basic and acidic residues" evidence="1">
    <location>
        <begin position="17"/>
        <end position="31"/>
    </location>
</feature>
<dbReference type="VEuPathDB" id="FungiDB:ASPSYDRAFT_784571"/>
<proteinExistence type="predicted"/>
<dbReference type="InterPro" id="IPR035994">
    <property type="entry name" value="Nucleoside_phosphorylase_sf"/>
</dbReference>
<feature type="region of interest" description="Disordered" evidence="1">
    <location>
        <begin position="17"/>
        <end position="61"/>
    </location>
</feature>
<accession>A0A1L9TNP6</accession>